<dbReference type="InterPro" id="IPR014710">
    <property type="entry name" value="RmlC-like_jellyroll"/>
</dbReference>
<name>A0ABR9U3A2_9NOSO</name>
<gene>
    <name evidence="2" type="ORF">IQ229_20100</name>
</gene>
<dbReference type="SUPFAM" id="SSF51182">
    <property type="entry name" value="RmlC-like cupins"/>
    <property type="match status" value="1"/>
</dbReference>
<dbReference type="EMBL" id="JADEXF010000751">
    <property type="protein sequence ID" value="MBE9107141.1"/>
    <property type="molecule type" value="Genomic_DNA"/>
</dbReference>
<dbReference type="InterPro" id="IPR025979">
    <property type="entry name" value="ChrR-like_cupin_dom"/>
</dbReference>
<feature type="domain" description="ChrR-like cupin" evidence="1">
    <location>
        <begin position="3"/>
        <end position="105"/>
    </location>
</feature>
<keyword evidence="3" id="KW-1185">Reference proteome</keyword>
<reference evidence="2 3" key="1">
    <citation type="submission" date="2020-10" db="EMBL/GenBank/DDBJ databases">
        <authorList>
            <person name="Castelo-Branco R."/>
            <person name="Eusebio N."/>
            <person name="Adriana R."/>
            <person name="Vieira A."/>
            <person name="Brugerolle De Fraissinette N."/>
            <person name="Rezende De Castro R."/>
            <person name="Schneider M.P."/>
            <person name="Vasconcelos V."/>
            <person name="Leao P.N."/>
        </authorList>
    </citation>
    <scope>NUCLEOTIDE SEQUENCE [LARGE SCALE GENOMIC DNA]</scope>
    <source>
        <strain evidence="2 3">LEGE 07299</strain>
    </source>
</reference>
<sequence>MNKQTFVDTEAETWFEFQPVPGTKLLPLAEPVPKGSIHRLKMIAGTVIPVHYHPCGEYVYVLNGTIETAERECKAGTFWFTPAYTQNGPHKAITSVELITIRLGEMGIFEEL</sequence>
<proteinExistence type="predicted"/>
<organism evidence="2 3">
    <name type="scientific">Nostoc cf. edaphicum LEGE 07299</name>
    <dbReference type="NCBI Taxonomy" id="2777974"/>
    <lineage>
        <taxon>Bacteria</taxon>
        <taxon>Bacillati</taxon>
        <taxon>Cyanobacteriota</taxon>
        <taxon>Cyanophyceae</taxon>
        <taxon>Nostocales</taxon>
        <taxon>Nostocaceae</taxon>
        <taxon>Nostoc</taxon>
    </lineage>
</organism>
<evidence type="ECO:0000313" key="2">
    <source>
        <dbReference type="EMBL" id="MBE9107141.1"/>
    </source>
</evidence>
<protein>
    <submittedName>
        <fullName evidence="2">Cupin domain-containing protein</fullName>
    </submittedName>
</protein>
<evidence type="ECO:0000313" key="3">
    <source>
        <dbReference type="Proteomes" id="UP000647836"/>
    </source>
</evidence>
<evidence type="ECO:0000259" key="1">
    <source>
        <dbReference type="Pfam" id="PF12973"/>
    </source>
</evidence>
<dbReference type="RefSeq" id="WP_194046753.1">
    <property type="nucleotide sequence ID" value="NZ_JADEXF010000751.1"/>
</dbReference>
<dbReference type="Proteomes" id="UP000647836">
    <property type="component" value="Unassembled WGS sequence"/>
</dbReference>
<accession>A0ABR9U3A2</accession>
<dbReference type="Pfam" id="PF12973">
    <property type="entry name" value="Cupin_7"/>
    <property type="match status" value="1"/>
</dbReference>
<comment type="caution">
    <text evidence="2">The sequence shown here is derived from an EMBL/GenBank/DDBJ whole genome shotgun (WGS) entry which is preliminary data.</text>
</comment>
<dbReference type="Gene3D" id="2.60.120.10">
    <property type="entry name" value="Jelly Rolls"/>
    <property type="match status" value="1"/>
</dbReference>
<dbReference type="InterPro" id="IPR011051">
    <property type="entry name" value="RmlC_Cupin_sf"/>
</dbReference>